<protein>
    <submittedName>
        <fullName evidence="1">Cytochrome P450</fullName>
    </submittedName>
</protein>
<dbReference type="Proteomes" id="UP000790709">
    <property type="component" value="Unassembled WGS sequence"/>
</dbReference>
<name>A0ACB8BAJ7_9AGAM</name>
<dbReference type="EMBL" id="MU266475">
    <property type="protein sequence ID" value="KAH7922705.1"/>
    <property type="molecule type" value="Genomic_DNA"/>
</dbReference>
<accession>A0ACB8BAJ7</accession>
<keyword evidence="2" id="KW-1185">Reference proteome</keyword>
<evidence type="ECO:0000313" key="1">
    <source>
        <dbReference type="EMBL" id="KAH7922705.1"/>
    </source>
</evidence>
<proteinExistence type="predicted"/>
<sequence length="545" mass="61319">MTVLSIVFQSTLIFALTSASWTIWRRFLAKHPLDNIPGPQRESWWKGNIGQVYNPYGWEFHQMLSDKYGPISMYHGLFGTRELYVYDPKAMYHILVKDQHTYEETSDFLETNKLVFGDGLLSTLGDQHKRQRKMLNPVFSTKHMRHIVPIFHEITNVLREVIAERVKDGPKEINMLEWFTRTALELVGQSGLGYSFDSLKEGDANPYGAAVKNLLPDLGRTVVARQNLLWVIKIGPASFRKFLVKITPWKPLQELDRIVGIMDKTSTEVFQSKKAALAKGDEAVLQQVGQGKDIMSVLLKANMAASAEERLPESELMGQMTTLIFAAMDTTSGALARTFLTLAHHPKAQERLREEVRQARADKGNLEFDDLVNLPYLDAVCRETLRLYAPATSVNRTTLKDIVLPFGTPVKGVDGKEMHDILVPKGTTVLVSIIGSNRNPAVWGEDALEWKPERWLEPLPQTVMDAGIPGVYSHLMTFIGGGRSCIGFKFSQLEMKIVLSMLIEPFKFSPSKEIVWTMGLSTPKVKGSQGAKYQLPLTVELVKAE</sequence>
<comment type="caution">
    <text evidence="1">The sequence shown here is derived from an EMBL/GenBank/DDBJ whole genome shotgun (WGS) entry which is preliminary data.</text>
</comment>
<reference evidence="1" key="1">
    <citation type="journal article" date="2021" name="New Phytol.">
        <title>Evolutionary innovations through gain and loss of genes in the ectomycorrhizal Boletales.</title>
        <authorList>
            <person name="Wu G."/>
            <person name="Miyauchi S."/>
            <person name="Morin E."/>
            <person name="Kuo A."/>
            <person name="Drula E."/>
            <person name="Varga T."/>
            <person name="Kohler A."/>
            <person name="Feng B."/>
            <person name="Cao Y."/>
            <person name="Lipzen A."/>
            <person name="Daum C."/>
            <person name="Hundley H."/>
            <person name="Pangilinan J."/>
            <person name="Johnson J."/>
            <person name="Barry K."/>
            <person name="LaButti K."/>
            <person name="Ng V."/>
            <person name="Ahrendt S."/>
            <person name="Min B."/>
            <person name="Choi I.G."/>
            <person name="Park H."/>
            <person name="Plett J.M."/>
            <person name="Magnuson J."/>
            <person name="Spatafora J.W."/>
            <person name="Nagy L.G."/>
            <person name="Henrissat B."/>
            <person name="Grigoriev I.V."/>
            <person name="Yang Z.L."/>
            <person name="Xu J."/>
            <person name="Martin F.M."/>
        </authorList>
    </citation>
    <scope>NUCLEOTIDE SEQUENCE</scope>
    <source>
        <strain evidence="1">KUC20120723A-06</strain>
    </source>
</reference>
<organism evidence="1 2">
    <name type="scientific">Leucogyrophana mollusca</name>
    <dbReference type="NCBI Taxonomy" id="85980"/>
    <lineage>
        <taxon>Eukaryota</taxon>
        <taxon>Fungi</taxon>
        <taxon>Dikarya</taxon>
        <taxon>Basidiomycota</taxon>
        <taxon>Agaricomycotina</taxon>
        <taxon>Agaricomycetes</taxon>
        <taxon>Agaricomycetidae</taxon>
        <taxon>Boletales</taxon>
        <taxon>Boletales incertae sedis</taxon>
        <taxon>Leucogyrophana</taxon>
    </lineage>
</organism>
<gene>
    <name evidence="1" type="ORF">BV22DRAFT_1172617</name>
</gene>
<evidence type="ECO:0000313" key="2">
    <source>
        <dbReference type="Proteomes" id="UP000790709"/>
    </source>
</evidence>